<protein>
    <recommendedName>
        <fullName evidence="2">histidine kinase</fullName>
        <ecNumber evidence="2">2.7.13.3</ecNumber>
    </recommendedName>
</protein>
<dbReference type="CDD" id="cd16922">
    <property type="entry name" value="HATPase_EvgS-ArcB-TorS-like"/>
    <property type="match status" value="1"/>
</dbReference>
<feature type="domain" description="PAS" evidence="10">
    <location>
        <begin position="284"/>
        <end position="338"/>
    </location>
</feature>
<feature type="transmembrane region" description="Helical" evidence="7">
    <location>
        <begin position="202"/>
        <end position="222"/>
    </location>
</feature>
<dbReference type="InterPro" id="IPR003661">
    <property type="entry name" value="HisK_dim/P_dom"/>
</dbReference>
<dbReference type="SMART" id="SM00086">
    <property type="entry name" value="PAC"/>
    <property type="match status" value="1"/>
</dbReference>
<sequence>MSKIANPFTQRIIYFVIFVSVLIHISTLYLGQSLYANFYWENIPFHSAVEVAGSFIAFFVAYLLVVLERKNQGTSFNIPIACAMVGMGVLDGMHALVLPGQVFVWLHSTATFLGGLLFSLIFLPIKIQKKLSSKTPFKVFIVSFFFCLVSLYFPEILPVMLNQNGFSLVAELLNIIGGVLLLIVAVKLFLTFRRSQKTDDLLFVLHCSMFGLAAIMFEQSTLWDLPWWGWHVLRLVAYGVALWFALSSDLISQVLSIKRENSLDIQIKERDSQLQSLQNSIENKEIHLGTILNSLNDAVVITNGKGKLSLFNLAAEKMFGYSQQQIIGQSVEQLMPSDAAAHHAGYMANYSANKGTHLMGKNRQLMAKRNDQSVFPVEITITPMFIKNEKHIVGLIRDITQRKQYEQDLQQAKLDAEQASKIKSLFLANMSHEIRTPMNGIFGTLQLLQNEPLSDKAYELLENAKYSCKNLSTIINDILDFSKIEAGKLEIQTANFNLAKLLQNLSSDLLPTALKKGIDFEISNQLKHDLWIGDSVRVSQILLNLISNAIKFTQQGKVIVCLSQNQSDNPNEPIIIEVVDTGIGMDEEGLASLFAKFKQADGSITRKFGGTGLGMSITQSLIHMMQGEIFVKSQIGEGTEVKVVLPLAKDHNELIEKDADAPSVLPKNYANKHILIAEDNEINQLVIQAMLESTNVKLTIVPNGKDAVKQALLQQPDLILMDIQMPVMDGINACKAILAELDSIPIIALTANVMSEDIATYKQSGFITYLAKPIEIDNLMTLLEQYL</sequence>
<keyword evidence="4" id="KW-0808">Transferase</keyword>
<dbReference type="NCBIfam" id="TIGR00229">
    <property type="entry name" value="sensory_box"/>
    <property type="match status" value="1"/>
</dbReference>
<keyword evidence="13" id="KW-1185">Reference proteome</keyword>
<evidence type="ECO:0000259" key="11">
    <source>
        <dbReference type="PROSITE" id="PS50113"/>
    </source>
</evidence>
<feature type="domain" description="Response regulatory" evidence="9">
    <location>
        <begin position="673"/>
        <end position="787"/>
    </location>
</feature>
<dbReference type="SUPFAM" id="SSF47384">
    <property type="entry name" value="Homodimeric domain of signal transducing histidine kinase"/>
    <property type="match status" value="1"/>
</dbReference>
<evidence type="ECO:0000256" key="1">
    <source>
        <dbReference type="ARBA" id="ARBA00000085"/>
    </source>
</evidence>
<dbReference type="Pfam" id="PF13426">
    <property type="entry name" value="PAS_9"/>
    <property type="match status" value="1"/>
</dbReference>
<feature type="transmembrane region" description="Helical" evidence="7">
    <location>
        <begin position="76"/>
        <end position="96"/>
    </location>
</feature>
<dbReference type="Pfam" id="PF00512">
    <property type="entry name" value="HisKA"/>
    <property type="match status" value="1"/>
</dbReference>
<name>A0ABS9D7S3_9ALTE</name>
<dbReference type="Gene3D" id="3.30.450.20">
    <property type="entry name" value="PAS domain"/>
    <property type="match status" value="1"/>
</dbReference>
<feature type="modified residue" description="4-aspartylphosphate" evidence="6">
    <location>
        <position position="722"/>
    </location>
</feature>
<dbReference type="InterPro" id="IPR001789">
    <property type="entry name" value="Sig_transdc_resp-reg_receiver"/>
</dbReference>
<evidence type="ECO:0000256" key="7">
    <source>
        <dbReference type="SAM" id="Phobius"/>
    </source>
</evidence>
<dbReference type="SUPFAM" id="SSF55785">
    <property type="entry name" value="PYP-like sensor domain (PAS domain)"/>
    <property type="match status" value="1"/>
</dbReference>
<dbReference type="EMBL" id="JAKGAS010000003">
    <property type="protein sequence ID" value="MCF2947859.1"/>
    <property type="molecule type" value="Genomic_DNA"/>
</dbReference>
<dbReference type="Gene3D" id="3.40.50.2300">
    <property type="match status" value="1"/>
</dbReference>
<dbReference type="SUPFAM" id="SSF52172">
    <property type="entry name" value="CheY-like"/>
    <property type="match status" value="1"/>
</dbReference>
<accession>A0ABS9D7S3</accession>
<feature type="transmembrane region" description="Helical" evidence="7">
    <location>
        <begin position="102"/>
        <end position="123"/>
    </location>
</feature>
<feature type="transmembrane region" description="Helical" evidence="7">
    <location>
        <begin position="135"/>
        <end position="153"/>
    </location>
</feature>
<keyword evidence="7" id="KW-0472">Membrane</keyword>
<reference evidence="12 13" key="1">
    <citation type="submission" date="2022-01" db="EMBL/GenBank/DDBJ databases">
        <title>Paraglaciecola sp. G1-23.</title>
        <authorList>
            <person name="Jin M.S."/>
            <person name="Han D.M."/>
            <person name="Kim H.M."/>
            <person name="Jeon C.O."/>
        </authorList>
    </citation>
    <scope>NUCLEOTIDE SEQUENCE [LARGE SCALE GENOMIC DNA]</scope>
    <source>
        <strain evidence="12 13">G1-23</strain>
    </source>
</reference>
<evidence type="ECO:0000259" key="10">
    <source>
        <dbReference type="PROSITE" id="PS50112"/>
    </source>
</evidence>
<dbReference type="PROSITE" id="PS50113">
    <property type="entry name" value="PAC"/>
    <property type="match status" value="1"/>
</dbReference>
<keyword evidence="7" id="KW-1133">Transmembrane helix</keyword>
<dbReference type="SMART" id="SM00091">
    <property type="entry name" value="PAS"/>
    <property type="match status" value="1"/>
</dbReference>
<dbReference type="GO" id="GO:0005524">
    <property type="term" value="F:ATP binding"/>
    <property type="evidence" value="ECO:0007669"/>
    <property type="project" value="UniProtKB-KW"/>
</dbReference>
<feature type="transmembrane region" description="Helical" evidence="7">
    <location>
        <begin position="43"/>
        <end position="64"/>
    </location>
</feature>
<evidence type="ECO:0000256" key="6">
    <source>
        <dbReference type="PROSITE-ProRule" id="PRU00169"/>
    </source>
</evidence>
<dbReference type="SMART" id="SM00448">
    <property type="entry name" value="REC"/>
    <property type="match status" value="1"/>
</dbReference>
<comment type="caution">
    <text evidence="12">The sequence shown here is derived from an EMBL/GenBank/DDBJ whole genome shotgun (WGS) entry which is preliminary data.</text>
</comment>
<comment type="catalytic activity">
    <reaction evidence="1">
        <text>ATP + protein L-histidine = ADP + protein N-phospho-L-histidine.</text>
        <dbReference type="EC" id="2.7.13.3"/>
    </reaction>
</comment>
<dbReference type="InterPro" id="IPR005467">
    <property type="entry name" value="His_kinase_dom"/>
</dbReference>
<dbReference type="RefSeq" id="WP_235311391.1">
    <property type="nucleotide sequence ID" value="NZ_JAKGAS010000003.1"/>
</dbReference>
<dbReference type="InterPro" id="IPR000700">
    <property type="entry name" value="PAS-assoc_C"/>
</dbReference>
<dbReference type="SUPFAM" id="SSF55874">
    <property type="entry name" value="ATPase domain of HSP90 chaperone/DNA topoisomerase II/histidine kinase"/>
    <property type="match status" value="1"/>
</dbReference>
<evidence type="ECO:0000256" key="3">
    <source>
        <dbReference type="ARBA" id="ARBA00022553"/>
    </source>
</evidence>
<dbReference type="Pfam" id="PF00072">
    <property type="entry name" value="Response_reg"/>
    <property type="match status" value="1"/>
</dbReference>
<dbReference type="InterPro" id="IPR035965">
    <property type="entry name" value="PAS-like_dom_sf"/>
</dbReference>
<dbReference type="InterPro" id="IPR011006">
    <property type="entry name" value="CheY-like_superfamily"/>
</dbReference>
<feature type="domain" description="Histidine kinase" evidence="8">
    <location>
        <begin position="429"/>
        <end position="649"/>
    </location>
</feature>
<dbReference type="PROSITE" id="PS50109">
    <property type="entry name" value="HIS_KIN"/>
    <property type="match status" value="1"/>
</dbReference>
<keyword evidence="12" id="KW-0067">ATP-binding</keyword>
<dbReference type="Gene3D" id="3.30.565.10">
    <property type="entry name" value="Histidine kinase-like ATPase, C-terminal domain"/>
    <property type="match status" value="1"/>
</dbReference>
<dbReference type="InterPro" id="IPR036890">
    <property type="entry name" value="HATPase_C_sf"/>
</dbReference>
<feature type="transmembrane region" description="Helical" evidence="7">
    <location>
        <begin position="165"/>
        <end position="190"/>
    </location>
</feature>
<organism evidence="12 13">
    <name type="scientific">Paraglaciecola algarum</name>
    <dbReference type="NCBI Taxonomy" id="3050085"/>
    <lineage>
        <taxon>Bacteria</taxon>
        <taxon>Pseudomonadati</taxon>
        <taxon>Pseudomonadota</taxon>
        <taxon>Gammaproteobacteria</taxon>
        <taxon>Alteromonadales</taxon>
        <taxon>Alteromonadaceae</taxon>
        <taxon>Paraglaciecola</taxon>
    </lineage>
</organism>
<dbReference type="PANTHER" id="PTHR43047">
    <property type="entry name" value="TWO-COMPONENT HISTIDINE PROTEIN KINASE"/>
    <property type="match status" value="1"/>
</dbReference>
<evidence type="ECO:0000313" key="12">
    <source>
        <dbReference type="EMBL" id="MCF2947859.1"/>
    </source>
</evidence>
<dbReference type="EC" id="2.7.13.3" evidence="2"/>
<evidence type="ECO:0000313" key="13">
    <source>
        <dbReference type="Proteomes" id="UP001521137"/>
    </source>
</evidence>
<dbReference type="Pfam" id="PF02518">
    <property type="entry name" value="HATPase_c"/>
    <property type="match status" value="1"/>
</dbReference>
<dbReference type="SMART" id="SM00388">
    <property type="entry name" value="HisKA"/>
    <property type="match status" value="1"/>
</dbReference>
<evidence type="ECO:0000259" key="8">
    <source>
        <dbReference type="PROSITE" id="PS50109"/>
    </source>
</evidence>
<dbReference type="CDD" id="cd17546">
    <property type="entry name" value="REC_hyHK_CKI1_RcsC-like"/>
    <property type="match status" value="1"/>
</dbReference>
<feature type="domain" description="PAC" evidence="11">
    <location>
        <begin position="361"/>
        <end position="411"/>
    </location>
</feature>
<keyword evidence="7" id="KW-0812">Transmembrane</keyword>
<dbReference type="CDD" id="cd00130">
    <property type="entry name" value="PAS"/>
    <property type="match status" value="1"/>
</dbReference>
<dbReference type="PANTHER" id="PTHR43047:SF64">
    <property type="entry name" value="HISTIDINE KINASE CONTAINING CHEY-HOMOLOGOUS RECEIVER DOMAIN AND PAS DOMAIN-RELATED"/>
    <property type="match status" value="1"/>
</dbReference>
<dbReference type="Proteomes" id="UP001521137">
    <property type="component" value="Unassembled WGS sequence"/>
</dbReference>
<evidence type="ECO:0000256" key="2">
    <source>
        <dbReference type="ARBA" id="ARBA00012438"/>
    </source>
</evidence>
<dbReference type="CDD" id="cd00082">
    <property type="entry name" value="HisKA"/>
    <property type="match status" value="1"/>
</dbReference>
<dbReference type="PROSITE" id="PS50112">
    <property type="entry name" value="PAS"/>
    <property type="match status" value="1"/>
</dbReference>
<dbReference type="PROSITE" id="PS50110">
    <property type="entry name" value="RESPONSE_REGULATORY"/>
    <property type="match status" value="1"/>
</dbReference>
<gene>
    <name evidence="12" type="ORF">L0668_07060</name>
</gene>
<proteinExistence type="predicted"/>
<dbReference type="PRINTS" id="PR00344">
    <property type="entry name" value="BCTRLSENSOR"/>
</dbReference>
<dbReference type="InterPro" id="IPR001610">
    <property type="entry name" value="PAC"/>
</dbReference>
<dbReference type="InterPro" id="IPR000014">
    <property type="entry name" value="PAS"/>
</dbReference>
<dbReference type="InterPro" id="IPR003594">
    <property type="entry name" value="HATPase_dom"/>
</dbReference>
<dbReference type="SMART" id="SM00387">
    <property type="entry name" value="HATPase_c"/>
    <property type="match status" value="1"/>
</dbReference>
<evidence type="ECO:0000256" key="5">
    <source>
        <dbReference type="ARBA" id="ARBA00022777"/>
    </source>
</evidence>
<feature type="transmembrane region" description="Helical" evidence="7">
    <location>
        <begin position="12"/>
        <end position="31"/>
    </location>
</feature>
<evidence type="ECO:0000256" key="4">
    <source>
        <dbReference type="ARBA" id="ARBA00022679"/>
    </source>
</evidence>
<keyword evidence="12" id="KW-0547">Nucleotide-binding</keyword>
<dbReference type="Gene3D" id="1.10.287.130">
    <property type="match status" value="1"/>
</dbReference>
<evidence type="ECO:0000259" key="9">
    <source>
        <dbReference type="PROSITE" id="PS50110"/>
    </source>
</evidence>
<dbReference type="InterPro" id="IPR036097">
    <property type="entry name" value="HisK_dim/P_sf"/>
</dbReference>
<keyword evidence="3 6" id="KW-0597">Phosphoprotein</keyword>
<keyword evidence="5" id="KW-0418">Kinase</keyword>
<dbReference type="InterPro" id="IPR004358">
    <property type="entry name" value="Sig_transdc_His_kin-like_C"/>
</dbReference>